<dbReference type="InterPro" id="IPR029052">
    <property type="entry name" value="Metallo-depent_PP-like"/>
</dbReference>
<protein>
    <submittedName>
        <fullName evidence="3">Metallophosphoesterase</fullName>
    </submittedName>
</protein>
<dbReference type="GO" id="GO:0009245">
    <property type="term" value="P:lipid A biosynthetic process"/>
    <property type="evidence" value="ECO:0007669"/>
    <property type="project" value="TreeGrafter"/>
</dbReference>
<name>A0A9D0ZPI5_9FIRM</name>
<dbReference type="Gene3D" id="3.60.21.10">
    <property type="match status" value="1"/>
</dbReference>
<reference evidence="3" key="2">
    <citation type="journal article" date="2021" name="PeerJ">
        <title>Extensive microbial diversity within the chicken gut microbiome revealed by metagenomics and culture.</title>
        <authorList>
            <person name="Gilroy R."/>
            <person name="Ravi A."/>
            <person name="Getino M."/>
            <person name="Pursley I."/>
            <person name="Horton D.L."/>
            <person name="Alikhan N.F."/>
            <person name="Baker D."/>
            <person name="Gharbi K."/>
            <person name="Hall N."/>
            <person name="Watson M."/>
            <person name="Adriaenssens E.M."/>
            <person name="Foster-Nyarko E."/>
            <person name="Jarju S."/>
            <person name="Secka A."/>
            <person name="Antonio M."/>
            <person name="Oren A."/>
            <person name="Chaudhuri R.R."/>
            <person name="La Ragione R."/>
            <person name="Hildebrand F."/>
            <person name="Pallen M.J."/>
        </authorList>
    </citation>
    <scope>NUCLEOTIDE SEQUENCE</scope>
    <source>
        <strain evidence="3">CHK147-3167</strain>
    </source>
</reference>
<evidence type="ECO:0000256" key="1">
    <source>
        <dbReference type="SAM" id="Phobius"/>
    </source>
</evidence>
<dbReference type="Pfam" id="PF00149">
    <property type="entry name" value="Metallophos"/>
    <property type="match status" value="1"/>
</dbReference>
<comment type="caution">
    <text evidence="3">The sequence shown here is derived from an EMBL/GenBank/DDBJ whole genome shotgun (WGS) entry which is preliminary data.</text>
</comment>
<dbReference type="SUPFAM" id="SSF56300">
    <property type="entry name" value="Metallo-dependent phosphatases"/>
    <property type="match status" value="1"/>
</dbReference>
<gene>
    <name evidence="3" type="ORF">IAB27_01305</name>
</gene>
<dbReference type="InterPro" id="IPR051158">
    <property type="entry name" value="Metallophosphoesterase_sf"/>
</dbReference>
<evidence type="ECO:0000313" key="4">
    <source>
        <dbReference type="Proteomes" id="UP000886786"/>
    </source>
</evidence>
<evidence type="ECO:0000313" key="3">
    <source>
        <dbReference type="EMBL" id="HIQ90254.1"/>
    </source>
</evidence>
<dbReference type="PANTHER" id="PTHR31302:SF25">
    <property type="entry name" value="PHOSPHOESTERASE"/>
    <property type="match status" value="1"/>
</dbReference>
<keyword evidence="1" id="KW-0812">Transmembrane</keyword>
<accession>A0A9D0ZPI5</accession>
<dbReference type="CDD" id="cd07385">
    <property type="entry name" value="MPP_YkuE_C"/>
    <property type="match status" value="1"/>
</dbReference>
<organism evidence="3 4">
    <name type="scientific">Candidatus Coprosoma intestinipullorum</name>
    <dbReference type="NCBI Taxonomy" id="2840752"/>
    <lineage>
        <taxon>Bacteria</taxon>
        <taxon>Bacillati</taxon>
        <taxon>Bacillota</taxon>
        <taxon>Bacillota incertae sedis</taxon>
        <taxon>Candidatus Coprosoma</taxon>
    </lineage>
</organism>
<sequence length="265" mass="30746">MIIIYIIVVLIVIFLIYSFFIEPYLLQVRNFDLNKKTNNELKILHLSDIHIKKHFNLDHLKKIIDKINEQDPDVVIFTGDLYDNYSKYHDDQNLINLLKQIKAGTKLAVSGNHDSFDGNYNTYLNIMKQSGFTLLENSEKKVTVYNKTISFIGLPDIEYNPKLNLPEVKSDYKVLLSHEPEAVDKINGKYDLILSGHSHGGQIFLYFIPIFITKFLKNSHHSFKYVKDFYNTKAGRLYVNSGIGTTRIPARFGVIPSITLFHMYF</sequence>
<dbReference type="InterPro" id="IPR004843">
    <property type="entry name" value="Calcineurin-like_PHP"/>
</dbReference>
<dbReference type="GO" id="GO:0008758">
    <property type="term" value="F:UDP-2,3-diacylglucosamine hydrolase activity"/>
    <property type="evidence" value="ECO:0007669"/>
    <property type="project" value="TreeGrafter"/>
</dbReference>
<evidence type="ECO:0000259" key="2">
    <source>
        <dbReference type="Pfam" id="PF00149"/>
    </source>
</evidence>
<keyword evidence="1" id="KW-1133">Transmembrane helix</keyword>
<reference evidence="3" key="1">
    <citation type="submission" date="2020-10" db="EMBL/GenBank/DDBJ databases">
        <authorList>
            <person name="Gilroy R."/>
        </authorList>
    </citation>
    <scope>NUCLEOTIDE SEQUENCE</scope>
    <source>
        <strain evidence="3">CHK147-3167</strain>
    </source>
</reference>
<proteinExistence type="predicted"/>
<dbReference type="EMBL" id="DVFV01000027">
    <property type="protein sequence ID" value="HIQ90254.1"/>
    <property type="molecule type" value="Genomic_DNA"/>
</dbReference>
<dbReference type="AlphaFoldDB" id="A0A9D0ZPI5"/>
<dbReference type="Proteomes" id="UP000886786">
    <property type="component" value="Unassembled WGS sequence"/>
</dbReference>
<feature type="transmembrane region" description="Helical" evidence="1">
    <location>
        <begin position="6"/>
        <end position="26"/>
    </location>
</feature>
<dbReference type="PANTHER" id="PTHR31302">
    <property type="entry name" value="TRANSMEMBRANE PROTEIN WITH METALLOPHOSPHOESTERASE DOMAIN-RELATED"/>
    <property type="match status" value="1"/>
</dbReference>
<dbReference type="GO" id="GO:0016020">
    <property type="term" value="C:membrane"/>
    <property type="evidence" value="ECO:0007669"/>
    <property type="project" value="GOC"/>
</dbReference>
<feature type="domain" description="Calcineurin-like phosphoesterase" evidence="2">
    <location>
        <begin position="41"/>
        <end position="200"/>
    </location>
</feature>
<keyword evidence="1" id="KW-0472">Membrane</keyword>